<evidence type="ECO:0000313" key="9">
    <source>
        <dbReference type="EMBL" id="KFM71375.1"/>
    </source>
</evidence>
<comment type="cofactor">
    <cofactor evidence="1">
        <name>a divalent metal cation</name>
        <dbReference type="ChEBI" id="CHEBI:60240"/>
    </cofactor>
</comment>
<evidence type="ECO:0000256" key="2">
    <source>
        <dbReference type="ARBA" id="ARBA00004123"/>
    </source>
</evidence>
<dbReference type="InterPro" id="IPR027806">
    <property type="entry name" value="HARBI1_dom"/>
</dbReference>
<dbReference type="GO" id="GO:0016787">
    <property type="term" value="F:hydrolase activity"/>
    <property type="evidence" value="ECO:0007669"/>
    <property type="project" value="UniProtKB-KW"/>
</dbReference>
<dbReference type="Proteomes" id="UP000054359">
    <property type="component" value="Unassembled WGS sequence"/>
</dbReference>
<dbReference type="GO" id="GO:0004518">
    <property type="term" value="F:nuclease activity"/>
    <property type="evidence" value="ECO:0007669"/>
    <property type="project" value="UniProtKB-KW"/>
</dbReference>
<comment type="subcellular location">
    <subcellularLocation>
        <location evidence="2">Nucleus</location>
    </subcellularLocation>
</comment>
<feature type="domain" description="DDE Tnp4" evidence="8">
    <location>
        <begin position="18"/>
        <end position="183"/>
    </location>
</feature>
<dbReference type="GO" id="GO:0046872">
    <property type="term" value="F:metal ion binding"/>
    <property type="evidence" value="ECO:0007669"/>
    <property type="project" value="UniProtKB-KW"/>
</dbReference>
<evidence type="ECO:0000256" key="4">
    <source>
        <dbReference type="ARBA" id="ARBA00022722"/>
    </source>
</evidence>
<dbReference type="OMA" id="MAPVGHM"/>
<gene>
    <name evidence="9" type="ORF">X975_16593</name>
</gene>
<sequence length="262" mass="29325">MESSQLGKWNFPNCVGAIDGKHIRIQAPPPAGSTYYNYKGYNSIVLMAVADSSYTFLYVDSGNYGRISDGGIFNNCSPGKALVSETLFSLPNPAPLLNSDRVLPFVFAGDEAFPLRKNILRPYPGKFLSNERKIFNYRLSRARRCVENAFGILASRWRVLRTEIALNPEHANKVVLACCCLHNYLMKNELGKAAKKYCPVNFADSLLPNSTIKEGTWRTEEFTWQPLGRQGANNSSRAASAVRDNFCDYFSAEGAVPWQERK</sequence>
<keyword evidence="10" id="KW-1185">Reference proteome</keyword>
<dbReference type="GO" id="GO:0005634">
    <property type="term" value="C:nucleus"/>
    <property type="evidence" value="ECO:0007669"/>
    <property type="project" value="UniProtKB-SubCell"/>
</dbReference>
<feature type="non-terminal residue" evidence="9">
    <location>
        <position position="262"/>
    </location>
</feature>
<dbReference type="STRING" id="407821.A0A087U1Y6"/>
<organism evidence="9 10">
    <name type="scientific">Stegodyphus mimosarum</name>
    <name type="common">African social velvet spider</name>
    <dbReference type="NCBI Taxonomy" id="407821"/>
    <lineage>
        <taxon>Eukaryota</taxon>
        <taxon>Metazoa</taxon>
        <taxon>Ecdysozoa</taxon>
        <taxon>Arthropoda</taxon>
        <taxon>Chelicerata</taxon>
        <taxon>Arachnida</taxon>
        <taxon>Araneae</taxon>
        <taxon>Araneomorphae</taxon>
        <taxon>Entelegynae</taxon>
        <taxon>Eresoidea</taxon>
        <taxon>Eresidae</taxon>
        <taxon>Stegodyphus</taxon>
    </lineage>
</organism>
<proteinExistence type="inferred from homology"/>
<evidence type="ECO:0000256" key="1">
    <source>
        <dbReference type="ARBA" id="ARBA00001968"/>
    </source>
</evidence>
<protein>
    <submittedName>
        <fullName evidence="9">Putative nuclease HARBI1</fullName>
    </submittedName>
</protein>
<dbReference type="EMBL" id="KK117769">
    <property type="protein sequence ID" value="KFM71375.1"/>
    <property type="molecule type" value="Genomic_DNA"/>
</dbReference>
<name>A0A087U1Y6_STEMI</name>
<evidence type="ECO:0000256" key="7">
    <source>
        <dbReference type="ARBA" id="ARBA00023242"/>
    </source>
</evidence>
<dbReference type="OrthoDB" id="1681765at2759"/>
<keyword evidence="5" id="KW-0479">Metal-binding</keyword>
<evidence type="ECO:0000313" key="10">
    <source>
        <dbReference type="Proteomes" id="UP000054359"/>
    </source>
</evidence>
<dbReference type="Pfam" id="PF13359">
    <property type="entry name" value="DDE_Tnp_4"/>
    <property type="match status" value="1"/>
</dbReference>
<keyword evidence="6" id="KW-0378">Hydrolase</keyword>
<dbReference type="InterPro" id="IPR045249">
    <property type="entry name" value="HARBI1-like"/>
</dbReference>
<accession>A0A087U1Y6</accession>
<evidence type="ECO:0000256" key="5">
    <source>
        <dbReference type="ARBA" id="ARBA00022723"/>
    </source>
</evidence>
<evidence type="ECO:0000256" key="3">
    <source>
        <dbReference type="ARBA" id="ARBA00006958"/>
    </source>
</evidence>
<keyword evidence="4" id="KW-0540">Nuclease</keyword>
<evidence type="ECO:0000259" key="8">
    <source>
        <dbReference type="Pfam" id="PF13359"/>
    </source>
</evidence>
<dbReference type="PANTHER" id="PTHR22930:SF269">
    <property type="entry name" value="NUCLEASE HARBI1-LIKE PROTEIN"/>
    <property type="match status" value="1"/>
</dbReference>
<dbReference type="PANTHER" id="PTHR22930">
    <property type="match status" value="1"/>
</dbReference>
<reference evidence="9 10" key="1">
    <citation type="submission" date="2013-11" db="EMBL/GenBank/DDBJ databases">
        <title>Genome sequencing of Stegodyphus mimosarum.</title>
        <authorList>
            <person name="Bechsgaard J."/>
        </authorList>
    </citation>
    <scope>NUCLEOTIDE SEQUENCE [LARGE SCALE GENOMIC DNA]</scope>
</reference>
<keyword evidence="7" id="KW-0539">Nucleus</keyword>
<comment type="similarity">
    <text evidence="3">Belongs to the HARBI1 family.</text>
</comment>
<evidence type="ECO:0000256" key="6">
    <source>
        <dbReference type="ARBA" id="ARBA00022801"/>
    </source>
</evidence>
<dbReference type="AlphaFoldDB" id="A0A087U1Y6"/>